<dbReference type="SUPFAM" id="SSF53474">
    <property type="entry name" value="alpha/beta-Hydrolases"/>
    <property type="match status" value="1"/>
</dbReference>
<evidence type="ECO:0000313" key="2">
    <source>
        <dbReference type="EMBL" id="APJ04398.1"/>
    </source>
</evidence>
<name>A0A1L4D2H4_9BACT</name>
<proteinExistence type="predicted"/>
<dbReference type="EMBL" id="CP017834">
    <property type="protein sequence ID" value="APJ04398.1"/>
    <property type="molecule type" value="Genomic_DNA"/>
</dbReference>
<evidence type="ECO:0000259" key="1">
    <source>
        <dbReference type="Pfam" id="PF00561"/>
    </source>
</evidence>
<dbReference type="InterPro" id="IPR050266">
    <property type="entry name" value="AB_hydrolase_sf"/>
</dbReference>
<dbReference type="Proteomes" id="UP000184731">
    <property type="component" value="Chromosome"/>
</dbReference>
<accession>A0A1L4D2H4</accession>
<dbReference type="OrthoDB" id="2086224at2"/>
<reference evidence="2 3" key="1">
    <citation type="submission" date="2016-10" db="EMBL/GenBank/DDBJ databases">
        <title>Silvanigrella aquatica sp. nov., isolated from a freshwater lake located in the Black Forest, Germany, description of Silvanigrellaceae fam. nov., Silvanigrellales ord. nov., reclassification of the order Bdellovibrionales in the class Oligoflexia, reclassification of the families Bacteriovoracaceae and Halobacteriovoraceae in the new order Bacteriovoracales ord. nov., and reclassification of the family Pseudobacteriovoracaceae in the order Oligoflexiales.</title>
        <authorList>
            <person name="Hahn M.W."/>
            <person name="Schmidt J."/>
            <person name="Koll U."/>
            <person name="Rohde M."/>
            <person name="Verbag S."/>
            <person name="Pitt A."/>
            <person name="Nakai R."/>
            <person name="Naganuma T."/>
            <person name="Lang E."/>
        </authorList>
    </citation>
    <scope>NUCLEOTIDE SEQUENCE [LARGE SCALE GENOMIC DNA]</scope>
    <source>
        <strain evidence="2 3">MWH-Nonnen-W8red</strain>
    </source>
</reference>
<dbReference type="InterPro" id="IPR029058">
    <property type="entry name" value="AB_hydrolase_fold"/>
</dbReference>
<dbReference type="STRING" id="1915309.AXG55_10965"/>
<evidence type="ECO:0000313" key="3">
    <source>
        <dbReference type="Proteomes" id="UP000184731"/>
    </source>
</evidence>
<keyword evidence="3" id="KW-1185">Reference proteome</keyword>
<dbReference type="GO" id="GO:0047372">
    <property type="term" value="F:monoacylglycerol lipase activity"/>
    <property type="evidence" value="ECO:0007669"/>
    <property type="project" value="TreeGrafter"/>
</dbReference>
<dbReference type="Pfam" id="PF00561">
    <property type="entry name" value="Abhydrolase_1"/>
    <property type="match status" value="1"/>
</dbReference>
<protein>
    <recommendedName>
        <fullName evidence="1">AB hydrolase-1 domain-containing protein</fullName>
    </recommendedName>
</protein>
<organism evidence="2 3">
    <name type="scientific">Silvanigrella aquatica</name>
    <dbReference type="NCBI Taxonomy" id="1915309"/>
    <lineage>
        <taxon>Bacteria</taxon>
        <taxon>Pseudomonadati</taxon>
        <taxon>Bdellovibrionota</taxon>
        <taxon>Oligoflexia</taxon>
        <taxon>Silvanigrellales</taxon>
        <taxon>Silvanigrellaceae</taxon>
        <taxon>Silvanigrella</taxon>
    </lineage>
</organism>
<sequence length="360" mass="41481">MPQRNLSFGFFSNKMNWNRFLYLKLLQFVIRPARKVEDLDVIKATEIRVDRTLSACFKKYLNLSGFQSKKISTKFGQIHYYDSDPKSNLKPLIFIHGLGSSGQSWWILGKMLANKRRILIPDLFHMSGFSEPNNPIMDFFEHGESLVEFIKAITNDSVDICGLSLGGWLSLHLSIHYPEIINKLILMNPAGLKINPFALRDTLTYLSWRKFQKLYPGILKAFPYTGFPFLSETAKRSLFRNLKDERVKDLLKTTQEKYFIDSNLKKIRCPVLLLWGKEDKLLSRQIAINLNKNINNITAKWVEGCAHVLCLEAPATCFHEINKFLNLTGIKNNSFTQTVLSASFSYSVTSIQTKENDNDY</sequence>
<dbReference type="AlphaFoldDB" id="A0A1L4D2H4"/>
<dbReference type="GO" id="GO:0046464">
    <property type="term" value="P:acylglycerol catabolic process"/>
    <property type="evidence" value="ECO:0007669"/>
    <property type="project" value="TreeGrafter"/>
</dbReference>
<dbReference type="RefSeq" id="WP_148698154.1">
    <property type="nucleotide sequence ID" value="NZ_CP017834.1"/>
</dbReference>
<dbReference type="GO" id="GO:0016020">
    <property type="term" value="C:membrane"/>
    <property type="evidence" value="ECO:0007669"/>
    <property type="project" value="TreeGrafter"/>
</dbReference>
<dbReference type="PANTHER" id="PTHR43798">
    <property type="entry name" value="MONOACYLGLYCEROL LIPASE"/>
    <property type="match status" value="1"/>
</dbReference>
<dbReference type="InterPro" id="IPR000073">
    <property type="entry name" value="AB_hydrolase_1"/>
</dbReference>
<dbReference type="Gene3D" id="3.40.50.1820">
    <property type="entry name" value="alpha/beta hydrolase"/>
    <property type="match status" value="1"/>
</dbReference>
<dbReference type="PANTHER" id="PTHR43798:SF33">
    <property type="entry name" value="HYDROLASE, PUTATIVE (AFU_ORTHOLOGUE AFUA_2G14860)-RELATED"/>
    <property type="match status" value="1"/>
</dbReference>
<dbReference type="PRINTS" id="PR00111">
    <property type="entry name" value="ABHYDROLASE"/>
</dbReference>
<gene>
    <name evidence="2" type="ORF">AXG55_10965</name>
</gene>
<dbReference type="KEGG" id="saqi:AXG55_10965"/>
<feature type="domain" description="AB hydrolase-1" evidence="1">
    <location>
        <begin position="90"/>
        <end position="314"/>
    </location>
</feature>